<evidence type="ECO:0000256" key="7">
    <source>
        <dbReference type="ARBA" id="ARBA00023204"/>
    </source>
</evidence>
<dbReference type="AlphaFoldDB" id="A0A4R6R4Q1"/>
<dbReference type="NCBIfam" id="TIGR00634">
    <property type="entry name" value="recN"/>
    <property type="match status" value="1"/>
</dbReference>
<gene>
    <name evidence="13" type="ORF">EV672_1119</name>
</gene>
<dbReference type="OrthoDB" id="9806954at2"/>
<dbReference type="Proteomes" id="UP000294593">
    <property type="component" value="Unassembled WGS sequence"/>
</dbReference>
<protein>
    <recommendedName>
        <fullName evidence="3 9">DNA repair protein RecN</fullName>
    </recommendedName>
    <alternativeName>
        <fullName evidence="8 9">Recombination protein N</fullName>
    </alternativeName>
</protein>
<dbReference type="GO" id="GO:0016887">
    <property type="term" value="F:ATP hydrolysis activity"/>
    <property type="evidence" value="ECO:0007669"/>
    <property type="project" value="InterPro"/>
</dbReference>
<evidence type="ECO:0000313" key="14">
    <source>
        <dbReference type="Proteomes" id="UP000294593"/>
    </source>
</evidence>
<comment type="function">
    <text evidence="1 9">May be involved in recombinational repair of damaged DNA.</text>
</comment>
<feature type="domain" description="Rad50/SbcC-type AAA" evidence="12">
    <location>
        <begin position="4"/>
        <end position="65"/>
    </location>
</feature>
<sequence>MLRRLSLRDFVIVCELDIELGAGFTALTGETGAGKSILIDALQLTLGSRGDAGVVREGAARADLSAEFEVSAALATQLRPWLEEAGFDTAELDDRGGRLLLRRVVDAQGKSRAWVNGGTATLTQLRELGEQLVDIHGQHAWQSLTRADSVRALVDAQAAVDTATLQSTWAARREARRRLDEARAKQADLERERERLQWQIGELAKLAPQPDEWEALNAEHTRLSHGQSILDAARVALDMVSEAELNAEGLTSRAIDALDEVAGVEPRLVNALEVLREAQAQLQDAAHSLNGVLGHTELDPDRLGELDARLSAWMGLARRYRRQAHELPELLQAWQVELAELDAATDLAALERDATQAHAAWLKAAQAASKLRKQTAPKLSEAVTAAMQTLGMAGGRFEVALTPQEEPQPWGLEAIDFLVAGHAGSTPRPLGKVASGGELSRLALAIAVTASQHAAAQRGAQVATLIFDEIDSGVGGAVADTVGRLMQGLGAAQEGEQEGEQGRRQVLAVTHLAQVAACAHHHLLVSKSLQGGQTTSDIRSVDDEARVQEVARMLGGAVSDTSLAHARAMLDAARTQAHTQADTPASTGHGPKRRNKETA</sequence>
<evidence type="ECO:0000259" key="12">
    <source>
        <dbReference type="Pfam" id="PF13476"/>
    </source>
</evidence>
<dbReference type="GO" id="GO:0043590">
    <property type="term" value="C:bacterial nucleoid"/>
    <property type="evidence" value="ECO:0007669"/>
    <property type="project" value="TreeGrafter"/>
</dbReference>
<feature type="compositionally biased region" description="Polar residues" evidence="11">
    <location>
        <begin position="576"/>
        <end position="586"/>
    </location>
</feature>
<dbReference type="PANTHER" id="PTHR11059">
    <property type="entry name" value="DNA REPAIR PROTEIN RECN"/>
    <property type="match status" value="1"/>
</dbReference>
<dbReference type="PANTHER" id="PTHR11059:SF0">
    <property type="entry name" value="DNA REPAIR PROTEIN RECN"/>
    <property type="match status" value="1"/>
</dbReference>
<keyword evidence="10" id="KW-0175">Coiled coil</keyword>
<keyword evidence="14" id="KW-1185">Reference proteome</keyword>
<comment type="caution">
    <text evidence="13">The sequence shown here is derived from an EMBL/GenBank/DDBJ whole genome shotgun (WGS) entry which is preliminary data.</text>
</comment>
<evidence type="ECO:0000256" key="3">
    <source>
        <dbReference type="ARBA" id="ARBA00021315"/>
    </source>
</evidence>
<name>A0A4R6R4Q1_9BURK</name>
<evidence type="ECO:0000256" key="9">
    <source>
        <dbReference type="PIRNR" id="PIRNR003128"/>
    </source>
</evidence>
<dbReference type="Pfam" id="PF13476">
    <property type="entry name" value="AAA_23"/>
    <property type="match status" value="1"/>
</dbReference>
<feature type="compositionally biased region" description="Basic residues" evidence="11">
    <location>
        <begin position="590"/>
        <end position="599"/>
    </location>
</feature>
<dbReference type="GO" id="GO:0005524">
    <property type="term" value="F:ATP binding"/>
    <property type="evidence" value="ECO:0007669"/>
    <property type="project" value="UniProtKB-KW"/>
</dbReference>
<dbReference type="EMBL" id="SNXW01000011">
    <property type="protein sequence ID" value="TDP80674.1"/>
    <property type="molecule type" value="Genomic_DNA"/>
</dbReference>
<dbReference type="GO" id="GO:0009432">
    <property type="term" value="P:SOS response"/>
    <property type="evidence" value="ECO:0007669"/>
    <property type="project" value="TreeGrafter"/>
</dbReference>
<dbReference type="RefSeq" id="WP_133610949.1">
    <property type="nucleotide sequence ID" value="NZ_SNXW01000011.1"/>
</dbReference>
<evidence type="ECO:0000256" key="4">
    <source>
        <dbReference type="ARBA" id="ARBA00022741"/>
    </source>
</evidence>
<keyword evidence="7 9" id="KW-0234">DNA repair</keyword>
<evidence type="ECO:0000256" key="1">
    <source>
        <dbReference type="ARBA" id="ARBA00003618"/>
    </source>
</evidence>
<keyword evidence="6" id="KW-0067">ATP-binding</keyword>
<organism evidence="13 14">
    <name type="scientific">Aquabacterium commune</name>
    <dbReference type="NCBI Taxonomy" id="70586"/>
    <lineage>
        <taxon>Bacteria</taxon>
        <taxon>Pseudomonadati</taxon>
        <taxon>Pseudomonadota</taxon>
        <taxon>Betaproteobacteria</taxon>
        <taxon>Burkholderiales</taxon>
        <taxon>Aquabacterium</taxon>
    </lineage>
</organism>
<dbReference type="NCBIfam" id="NF008121">
    <property type="entry name" value="PRK10869.1"/>
    <property type="match status" value="1"/>
</dbReference>
<evidence type="ECO:0000256" key="5">
    <source>
        <dbReference type="ARBA" id="ARBA00022763"/>
    </source>
</evidence>
<feature type="region of interest" description="Disordered" evidence="11">
    <location>
        <begin position="572"/>
        <end position="599"/>
    </location>
</feature>
<dbReference type="CDD" id="cd03241">
    <property type="entry name" value="ABC_RecN"/>
    <property type="match status" value="2"/>
</dbReference>
<evidence type="ECO:0000256" key="11">
    <source>
        <dbReference type="SAM" id="MobiDB-lite"/>
    </source>
</evidence>
<reference evidence="13 14" key="1">
    <citation type="submission" date="2019-03" db="EMBL/GenBank/DDBJ databases">
        <title>Genomic Encyclopedia of Type Strains, Phase IV (KMG-IV): sequencing the most valuable type-strain genomes for metagenomic binning, comparative biology and taxonomic classification.</title>
        <authorList>
            <person name="Goeker M."/>
        </authorList>
    </citation>
    <scope>NUCLEOTIDE SEQUENCE [LARGE SCALE GENOMIC DNA]</scope>
    <source>
        <strain evidence="13 14">DSM 11901</strain>
    </source>
</reference>
<dbReference type="Gene3D" id="3.40.50.300">
    <property type="entry name" value="P-loop containing nucleotide triphosphate hydrolases"/>
    <property type="match status" value="2"/>
</dbReference>
<evidence type="ECO:0000313" key="13">
    <source>
        <dbReference type="EMBL" id="TDP80674.1"/>
    </source>
</evidence>
<evidence type="ECO:0000256" key="8">
    <source>
        <dbReference type="ARBA" id="ARBA00033408"/>
    </source>
</evidence>
<dbReference type="InterPro" id="IPR004604">
    <property type="entry name" value="DNA_recomb/repair_RecN"/>
</dbReference>
<evidence type="ECO:0000256" key="2">
    <source>
        <dbReference type="ARBA" id="ARBA00009441"/>
    </source>
</evidence>
<keyword evidence="4" id="KW-0547">Nucleotide-binding</keyword>
<feature type="coiled-coil region" evidence="10">
    <location>
        <begin position="172"/>
        <end position="206"/>
    </location>
</feature>
<keyword evidence="5 9" id="KW-0227">DNA damage</keyword>
<dbReference type="InterPro" id="IPR038729">
    <property type="entry name" value="Rad50/SbcC_AAA"/>
</dbReference>
<evidence type="ECO:0000256" key="6">
    <source>
        <dbReference type="ARBA" id="ARBA00022840"/>
    </source>
</evidence>
<dbReference type="GO" id="GO:0006302">
    <property type="term" value="P:double-strand break repair"/>
    <property type="evidence" value="ECO:0007669"/>
    <property type="project" value="InterPro"/>
</dbReference>
<dbReference type="GO" id="GO:0006310">
    <property type="term" value="P:DNA recombination"/>
    <property type="evidence" value="ECO:0007669"/>
    <property type="project" value="InterPro"/>
</dbReference>
<dbReference type="SUPFAM" id="SSF52540">
    <property type="entry name" value="P-loop containing nucleoside triphosphate hydrolases"/>
    <property type="match status" value="2"/>
</dbReference>
<dbReference type="PIRSF" id="PIRSF003128">
    <property type="entry name" value="RecN"/>
    <property type="match status" value="1"/>
</dbReference>
<comment type="similarity">
    <text evidence="2 9">Belongs to the RecN family.</text>
</comment>
<accession>A0A4R6R4Q1</accession>
<dbReference type="InterPro" id="IPR027417">
    <property type="entry name" value="P-loop_NTPase"/>
</dbReference>
<evidence type="ECO:0000256" key="10">
    <source>
        <dbReference type="SAM" id="Coils"/>
    </source>
</evidence>
<proteinExistence type="inferred from homology"/>